<accession>A0A7J5BLW8</accession>
<keyword evidence="2" id="KW-1185">Reference proteome</keyword>
<dbReference type="RefSeq" id="WP_158042184.1">
    <property type="nucleotide sequence ID" value="NZ_JBHTKD010000041.1"/>
</dbReference>
<comment type="caution">
    <text evidence="1">The sequence shown here is derived from an EMBL/GenBank/DDBJ whole genome shotgun (WGS) entry which is preliminary data.</text>
</comment>
<proteinExistence type="predicted"/>
<name>A0A7J5BLW8_9MICO</name>
<organism evidence="1 2">
    <name type="scientific">Pseudoclavibacter chungangensis</name>
    <dbReference type="NCBI Taxonomy" id="587635"/>
    <lineage>
        <taxon>Bacteria</taxon>
        <taxon>Bacillati</taxon>
        <taxon>Actinomycetota</taxon>
        <taxon>Actinomycetes</taxon>
        <taxon>Micrococcales</taxon>
        <taxon>Microbacteriaceae</taxon>
        <taxon>Pseudoclavibacter</taxon>
    </lineage>
</organism>
<dbReference type="OrthoDB" id="2969555at2"/>
<gene>
    <name evidence="1" type="ORF">F8O01_17495</name>
</gene>
<sequence>MMSPIRVPFVASDFAHWPPFSGAPNAHPKARSESVSCIEATLVAHAIKAGSVSPLTGGANRPGLELQWRTAMVQSSLTAVGHRWSRSASYDHLDPSEKTSLSYFLGLAMASLVAEEVLGLEATAHADVVLRMLGRPIPAKERPDLIGFHPSPNGPVTPTNGFGRALIEAKGRSQGFSASALAEAKKQLADAPAVIAQLVGPGSLDVAVEAFFDRKRGRAHSVWSAHVLDPDRDHAVDSDLADDEFRALTVAGSLQSIALGIAELRADVGAPERGPLDGLTSVVLPRTDTEVGIPTPMFEHLIAQPGPFESADDLVRFTGQLLEVISMPDYLSRSFESPADSGGRQSFARLGSGLCVRTAPFGEGDAGPEAGVVEPPGVPVAFPDRVVRDNSVNEFEHRTSEGQPAPSRALNMSIEAARAEFNGTRIVSE</sequence>
<protein>
    <submittedName>
        <fullName evidence="1">Uncharacterized protein</fullName>
    </submittedName>
</protein>
<reference evidence="1 2" key="1">
    <citation type="submission" date="2019-09" db="EMBL/GenBank/DDBJ databases">
        <title>Phylogeny of genus Pseudoclavibacter and closely related genus.</title>
        <authorList>
            <person name="Li Y."/>
        </authorList>
    </citation>
    <scope>NUCLEOTIDE SEQUENCE [LARGE SCALE GENOMIC DNA]</scope>
    <source>
        <strain evidence="1 2">DSM 23821</strain>
    </source>
</reference>
<dbReference type="AlphaFoldDB" id="A0A7J5BLW8"/>
<evidence type="ECO:0000313" key="2">
    <source>
        <dbReference type="Proteomes" id="UP000467240"/>
    </source>
</evidence>
<dbReference type="Proteomes" id="UP000467240">
    <property type="component" value="Unassembled WGS sequence"/>
</dbReference>
<evidence type="ECO:0000313" key="1">
    <source>
        <dbReference type="EMBL" id="KAB1651836.1"/>
    </source>
</evidence>
<dbReference type="EMBL" id="WBJZ01000041">
    <property type="protein sequence ID" value="KAB1651836.1"/>
    <property type="molecule type" value="Genomic_DNA"/>
</dbReference>